<accession>A0ABV6WR40</accession>
<sequence length="351" mass="38454">MDAEVRTSLLNMVRGVFPAGDVLRRRRVRAGARRLVVRKAWPEDADTTGADVAQLALLRVLRLQRETRRAVRARLGDAAATSARLALEAALLGIYCLHQPDSVGKLRAANAKSAEALFKYLVEDGVVPQELVDLAVSSLGAPGGAGNLFQMSEHIDRVLPDVKAVSLYRRYYVPTSTFFVHTNAASLLRHVDKNEHLAAKPTFPWTRQSALRISDGSVGLLAAELARYSGVPAERFDAYARSHIARAYTPMAVMVVRGFRQSLRLRSVPGVVRTIRETRAYVHSDQARVDTREVRLARVRAGFEASIGKMVKLPSDVLDPALDLFSERVISAVEQQPAPESAVPVPAPAQP</sequence>
<evidence type="ECO:0000313" key="2">
    <source>
        <dbReference type="Proteomes" id="UP001592529"/>
    </source>
</evidence>
<name>A0ABV6WR40_9ACTN</name>
<comment type="caution">
    <text evidence="1">The sequence shown here is derived from an EMBL/GenBank/DDBJ whole genome shotgun (WGS) entry which is preliminary data.</text>
</comment>
<keyword evidence="2" id="KW-1185">Reference proteome</keyword>
<protein>
    <submittedName>
        <fullName evidence="1">Uncharacterized protein</fullName>
    </submittedName>
</protein>
<proteinExistence type="predicted"/>
<dbReference type="EMBL" id="JBHFAA010000025">
    <property type="protein sequence ID" value="MFC1428509.1"/>
    <property type="molecule type" value="Genomic_DNA"/>
</dbReference>
<evidence type="ECO:0000313" key="1">
    <source>
        <dbReference type="EMBL" id="MFC1428509.1"/>
    </source>
</evidence>
<organism evidence="1 2">
    <name type="scientific">Streptacidiphilus alkalitolerans</name>
    <dbReference type="NCBI Taxonomy" id="3342712"/>
    <lineage>
        <taxon>Bacteria</taxon>
        <taxon>Bacillati</taxon>
        <taxon>Actinomycetota</taxon>
        <taxon>Actinomycetes</taxon>
        <taxon>Kitasatosporales</taxon>
        <taxon>Streptomycetaceae</taxon>
        <taxon>Streptacidiphilus</taxon>
    </lineage>
</organism>
<dbReference type="RefSeq" id="WP_380527866.1">
    <property type="nucleotide sequence ID" value="NZ_JBHFAA010000025.1"/>
</dbReference>
<gene>
    <name evidence="1" type="ORF">ACEZCY_35645</name>
</gene>
<dbReference type="Proteomes" id="UP001592529">
    <property type="component" value="Unassembled WGS sequence"/>
</dbReference>
<reference evidence="1 2" key="1">
    <citation type="submission" date="2024-09" db="EMBL/GenBank/DDBJ databases">
        <authorList>
            <person name="Lee S.D."/>
        </authorList>
    </citation>
    <scope>NUCLEOTIDE SEQUENCE [LARGE SCALE GENOMIC DNA]</scope>
    <source>
        <strain evidence="1 2">N1-12</strain>
    </source>
</reference>